<reference evidence="3 4" key="1">
    <citation type="submission" date="2019-07" db="EMBL/GenBank/DDBJ databases">
        <title>Whole genome shotgun sequence of Cyclobacterium qasimii NBRC 106168.</title>
        <authorList>
            <person name="Hosoyama A."/>
            <person name="Uohara A."/>
            <person name="Ohji S."/>
            <person name="Ichikawa N."/>
        </authorList>
    </citation>
    <scope>NUCLEOTIDE SEQUENCE [LARGE SCALE GENOMIC DNA]</scope>
    <source>
        <strain evidence="3 4">NBRC 106168</strain>
    </source>
</reference>
<sequence>MKSSYNGFIWLLVISLLLGSCHTEKLFKGKNPYENYADALKNTGLEEYKIIQQWMSNGQVNAAGNLKTQNLPHSEMVYFDPAMAEAVFWLYEVEEGSKVSINVNAIGDSSTVYFLDVFRNSISGYSSHVYSKDQQTIAYTAQENENHLLRIQPELLGGGMVEVSINVSGSIAFPISNMDARQISSFWGDARGGSRRHEGVDIFAKRGTPVRAVVPGRVNRSSQNRLGGKVVWLNGGSYNYYYAHLDSQLVSIGQSVKVGDTLGLVGNTGNAITTAPHLHFGIYRKGRGAKNPLPFLQLSKKTEEIIVSDTVLLKNYGVFSAQAGNLRASPALNAKIIGTYSENTYFDIMGKSGAWFRIRLPDQTIGFAHETILSIVEKDSPEIEIKAVDLVFQDWMKSWPIPTDYFIGKGNVLGYFKDMAYVQLKTGPKIWMPVK</sequence>
<dbReference type="CDD" id="cd12797">
    <property type="entry name" value="M23_peptidase"/>
    <property type="match status" value="1"/>
</dbReference>
<dbReference type="EMBL" id="BJYV01000009">
    <property type="protein sequence ID" value="GEO21823.1"/>
    <property type="molecule type" value="Genomic_DNA"/>
</dbReference>
<dbReference type="GO" id="GO:0004222">
    <property type="term" value="F:metalloendopeptidase activity"/>
    <property type="evidence" value="ECO:0007669"/>
    <property type="project" value="TreeGrafter"/>
</dbReference>
<feature type="domain" description="M23ase beta-sheet core" evidence="1">
    <location>
        <begin position="196"/>
        <end position="287"/>
    </location>
</feature>
<organism evidence="3 4">
    <name type="scientific">Cyclobacterium qasimii</name>
    <dbReference type="NCBI Taxonomy" id="1350429"/>
    <lineage>
        <taxon>Bacteria</taxon>
        <taxon>Pseudomonadati</taxon>
        <taxon>Bacteroidota</taxon>
        <taxon>Cytophagia</taxon>
        <taxon>Cytophagales</taxon>
        <taxon>Cyclobacteriaceae</taxon>
        <taxon>Cyclobacterium</taxon>
    </lineage>
</organism>
<dbReference type="AlphaFoldDB" id="A0A512CC94"/>
<dbReference type="InterPro" id="IPR011055">
    <property type="entry name" value="Dup_hybrid_motif"/>
</dbReference>
<accession>A0A512CC94</accession>
<evidence type="ECO:0000259" key="2">
    <source>
        <dbReference type="Pfam" id="PF08239"/>
    </source>
</evidence>
<dbReference type="SUPFAM" id="SSF51261">
    <property type="entry name" value="Duplicated hybrid motif"/>
    <property type="match status" value="1"/>
</dbReference>
<dbReference type="InterPro" id="IPR016047">
    <property type="entry name" value="M23ase_b-sheet_dom"/>
</dbReference>
<proteinExistence type="predicted"/>
<evidence type="ECO:0000313" key="4">
    <source>
        <dbReference type="Proteomes" id="UP000321301"/>
    </source>
</evidence>
<dbReference type="RefSeq" id="WP_020889412.1">
    <property type="nucleotide sequence ID" value="NZ_BJYV01000009.1"/>
</dbReference>
<comment type="caution">
    <text evidence="3">The sequence shown here is derived from an EMBL/GenBank/DDBJ whole genome shotgun (WGS) entry which is preliminary data.</text>
</comment>
<dbReference type="PANTHER" id="PTHR21666">
    <property type="entry name" value="PEPTIDASE-RELATED"/>
    <property type="match status" value="1"/>
</dbReference>
<dbReference type="PANTHER" id="PTHR21666:SF268">
    <property type="entry name" value="PEPTIDASE M23 DOMAIN-CONTAINING PROTEIN"/>
    <property type="match status" value="1"/>
</dbReference>
<evidence type="ECO:0008006" key="5">
    <source>
        <dbReference type="Google" id="ProtNLM"/>
    </source>
</evidence>
<keyword evidence="4" id="KW-1185">Reference proteome</keyword>
<gene>
    <name evidence="3" type="ORF">CQA01_23570</name>
</gene>
<dbReference type="PROSITE" id="PS51257">
    <property type="entry name" value="PROKAR_LIPOPROTEIN"/>
    <property type="match status" value="1"/>
</dbReference>
<evidence type="ECO:0000313" key="3">
    <source>
        <dbReference type="EMBL" id="GEO21823.1"/>
    </source>
</evidence>
<name>A0A512CC94_9BACT</name>
<dbReference type="Pfam" id="PF01551">
    <property type="entry name" value="Peptidase_M23"/>
    <property type="match status" value="1"/>
</dbReference>
<dbReference type="Proteomes" id="UP000321301">
    <property type="component" value="Unassembled WGS sequence"/>
</dbReference>
<feature type="domain" description="SH3b" evidence="2">
    <location>
        <begin position="324"/>
        <end position="369"/>
    </location>
</feature>
<dbReference type="Gene3D" id="2.70.70.10">
    <property type="entry name" value="Glucose Permease (Domain IIA)"/>
    <property type="match status" value="1"/>
</dbReference>
<evidence type="ECO:0000259" key="1">
    <source>
        <dbReference type="Pfam" id="PF01551"/>
    </source>
</evidence>
<protein>
    <recommendedName>
        <fullName evidence="5">Peptidase M23 domain-containing protein</fullName>
    </recommendedName>
</protein>
<dbReference type="InterPro" id="IPR003646">
    <property type="entry name" value="SH3-like_bac-type"/>
</dbReference>
<dbReference type="InterPro" id="IPR050570">
    <property type="entry name" value="Cell_wall_metabolism_enzyme"/>
</dbReference>
<dbReference type="Gene3D" id="2.30.30.40">
    <property type="entry name" value="SH3 Domains"/>
    <property type="match status" value="1"/>
</dbReference>
<dbReference type="Pfam" id="PF08239">
    <property type="entry name" value="SH3_3"/>
    <property type="match status" value="1"/>
</dbReference>